<name>A0ABP8UJK5_9ACTN</name>
<evidence type="ECO:0000313" key="1">
    <source>
        <dbReference type="EMBL" id="GAA4633098.1"/>
    </source>
</evidence>
<dbReference type="Gene3D" id="2.40.30.100">
    <property type="entry name" value="AF2212/PG0164-like"/>
    <property type="match status" value="1"/>
</dbReference>
<sequence length="152" mass="16516">MAVRFRATVQSDGKTATGINVPDDVVEGLGGGKRARVKVTINGHAYSTTLGSMRGVTKIPVSAEHRKAAGIAAGDEVDVEIELDDSPQELAVPADLADALRAEAEAQRFFDGLPPSHKKAYVTWIEQAKKAETRERRVARAVEKLREGRPWR</sequence>
<dbReference type="InterPro" id="IPR015018">
    <property type="entry name" value="DUF1905"/>
</dbReference>
<evidence type="ECO:0000313" key="2">
    <source>
        <dbReference type="Proteomes" id="UP001501442"/>
    </source>
</evidence>
<dbReference type="Pfam" id="PF13376">
    <property type="entry name" value="OmdA"/>
    <property type="match status" value="1"/>
</dbReference>
<organism evidence="1 2">
    <name type="scientific">Actinoallomurus vinaceus</name>
    <dbReference type="NCBI Taxonomy" id="1080074"/>
    <lineage>
        <taxon>Bacteria</taxon>
        <taxon>Bacillati</taxon>
        <taxon>Actinomycetota</taxon>
        <taxon>Actinomycetes</taxon>
        <taxon>Streptosporangiales</taxon>
        <taxon>Thermomonosporaceae</taxon>
        <taxon>Actinoallomurus</taxon>
    </lineage>
</organism>
<dbReference type="EMBL" id="BAABHK010000011">
    <property type="protein sequence ID" value="GAA4633098.1"/>
    <property type="molecule type" value="Genomic_DNA"/>
</dbReference>
<proteinExistence type="predicted"/>
<keyword evidence="2" id="KW-1185">Reference proteome</keyword>
<dbReference type="Proteomes" id="UP001501442">
    <property type="component" value="Unassembled WGS sequence"/>
</dbReference>
<dbReference type="Pfam" id="PF08922">
    <property type="entry name" value="DUF1905"/>
    <property type="match status" value="1"/>
</dbReference>
<comment type="caution">
    <text evidence="1">The sequence shown here is derived from an EMBL/GenBank/DDBJ whole genome shotgun (WGS) entry which is preliminary data.</text>
</comment>
<evidence type="ECO:0008006" key="3">
    <source>
        <dbReference type="Google" id="ProtNLM"/>
    </source>
</evidence>
<gene>
    <name evidence="1" type="ORF">GCM10023196_069300</name>
</gene>
<reference evidence="2" key="1">
    <citation type="journal article" date="2019" name="Int. J. Syst. Evol. Microbiol.">
        <title>The Global Catalogue of Microorganisms (GCM) 10K type strain sequencing project: providing services to taxonomists for standard genome sequencing and annotation.</title>
        <authorList>
            <consortium name="The Broad Institute Genomics Platform"/>
            <consortium name="The Broad Institute Genome Sequencing Center for Infectious Disease"/>
            <person name="Wu L."/>
            <person name="Ma J."/>
        </authorList>
    </citation>
    <scope>NUCLEOTIDE SEQUENCE [LARGE SCALE GENOMIC DNA]</scope>
    <source>
        <strain evidence="2">JCM 17939</strain>
    </source>
</reference>
<dbReference type="SUPFAM" id="SSF141694">
    <property type="entry name" value="AF2212/PG0164-like"/>
    <property type="match status" value="1"/>
</dbReference>
<accession>A0ABP8UJK5</accession>
<dbReference type="InterPro" id="IPR037079">
    <property type="entry name" value="AF2212/PG0164-like_sf"/>
</dbReference>
<protein>
    <recommendedName>
        <fullName evidence="3">DUF1905 domain-containing protein</fullName>
    </recommendedName>
</protein>